<dbReference type="Gene3D" id="3.40.50.150">
    <property type="entry name" value="Vaccinia Virus protein VP39"/>
    <property type="match status" value="2"/>
</dbReference>
<name>A0A081C8W8_VECG1</name>
<reference evidence="1" key="1">
    <citation type="journal article" date="2015" name="PeerJ">
        <title>First genomic representation of candidate bacterial phylum KSB3 points to enhanced environmental sensing as a trigger of wastewater bulking.</title>
        <authorList>
            <person name="Sekiguchi Y."/>
            <person name="Ohashi A."/>
            <person name="Parks D.H."/>
            <person name="Yamauchi T."/>
            <person name="Tyson G.W."/>
            <person name="Hugenholtz P."/>
        </authorList>
    </citation>
    <scope>NUCLEOTIDE SEQUENCE [LARGE SCALE GENOMIC DNA]</scope>
</reference>
<gene>
    <name evidence="1" type="ORF">U27_00921</name>
</gene>
<sequence length="613" mass="68848">MNQQPTIFIFKLRQNIQLEGDLTLAKMELDAFVPGGVSAVHDIRELITTVPALQLFSDLTTIESHVRKNGIQAYIAYQEPMSLLHQLILRLSFVQVIYGVTQATEQTHIFLHELKQATGPVIVSHLCEHDLVICAIPHYTLIELSDVIARRSENAVETVQNVRDILKALTGRPIHQNALKFAHNVLSAQSTTSHLSHDLHYYKAKFFPRLVRSTLNVCAQRVGNGDHRVLDNFAGSGTTLLEAAILGMPSIGVDIDPLSTAIARAKMAIWQLPDHVFAAEAERVIQSLNHQTSRQLDLFASVQSHPSSEQIAFPHWLMKNRRMTSETANILSAEIGRVRTAVAMSDPTVRDIFQIFMSDAIARKIRMRFLGTGVGRFSLTFARETIPRLFMQAVRKYVKVLAAYQVLRESIHLNFADTAVLEADTRSLPDAIGTFDILLTSPPYLPAASGRESYAMARAPSLIATGLRTHQEVDALIDESVGSMSNGKIRLEELTDEEQQIVTWLQQDELRAIKATPTARYFLDMRQTFLEMFRVLRPGAIAVVVSGKQSTFYEFSSRKPLYVVHSAELLAEEARRAGFEVESLLDVKLQKSNRNARPRSLDDYYETLIVLRR</sequence>
<dbReference type="SUPFAM" id="SSF53335">
    <property type="entry name" value="S-adenosyl-L-methionine-dependent methyltransferases"/>
    <property type="match status" value="2"/>
</dbReference>
<dbReference type="STRING" id="1499967.U27_00921"/>
<dbReference type="InterPro" id="IPR029063">
    <property type="entry name" value="SAM-dependent_MTases_sf"/>
</dbReference>
<dbReference type="HOGENOM" id="CLU_454012_0_0_0"/>
<dbReference type="Proteomes" id="UP000030661">
    <property type="component" value="Unassembled WGS sequence"/>
</dbReference>
<evidence type="ECO:0000313" key="1">
    <source>
        <dbReference type="EMBL" id="GAK61023.1"/>
    </source>
</evidence>
<evidence type="ECO:0000313" key="2">
    <source>
        <dbReference type="Proteomes" id="UP000030661"/>
    </source>
</evidence>
<dbReference type="eggNOG" id="COG0863">
    <property type="taxonomic scope" value="Bacteria"/>
</dbReference>
<organism evidence="1">
    <name type="scientific">Vecturithrix granuli</name>
    <dbReference type="NCBI Taxonomy" id="1499967"/>
    <lineage>
        <taxon>Bacteria</taxon>
        <taxon>Candidatus Moduliflexota</taxon>
        <taxon>Candidatus Vecturitrichia</taxon>
        <taxon>Candidatus Vecturitrichales</taxon>
        <taxon>Candidatus Vecturitrichaceae</taxon>
        <taxon>Candidatus Vecturithrix</taxon>
    </lineage>
</organism>
<proteinExistence type="predicted"/>
<accession>A0A081C8W8</accession>
<protein>
    <submittedName>
        <fullName evidence="1">Uncharacterized protein</fullName>
    </submittedName>
</protein>
<dbReference type="AlphaFoldDB" id="A0A081C8W8"/>
<dbReference type="EMBL" id="DF820476">
    <property type="protein sequence ID" value="GAK61023.1"/>
    <property type="molecule type" value="Genomic_DNA"/>
</dbReference>
<keyword evidence="2" id="KW-1185">Reference proteome</keyword>